<feature type="region of interest" description="Disordered" evidence="1">
    <location>
        <begin position="144"/>
        <end position="179"/>
    </location>
</feature>
<evidence type="ECO:0008006" key="4">
    <source>
        <dbReference type="Google" id="ProtNLM"/>
    </source>
</evidence>
<organism evidence="2 3">
    <name type="scientific">Micromonospora pisi</name>
    <dbReference type="NCBI Taxonomy" id="589240"/>
    <lineage>
        <taxon>Bacteria</taxon>
        <taxon>Bacillati</taxon>
        <taxon>Actinomycetota</taxon>
        <taxon>Actinomycetes</taxon>
        <taxon>Micromonosporales</taxon>
        <taxon>Micromonosporaceae</taxon>
        <taxon>Micromonospora</taxon>
    </lineage>
</organism>
<evidence type="ECO:0000256" key="1">
    <source>
        <dbReference type="SAM" id="MobiDB-lite"/>
    </source>
</evidence>
<dbReference type="AlphaFoldDB" id="A0A495JII7"/>
<evidence type="ECO:0000313" key="3">
    <source>
        <dbReference type="Proteomes" id="UP000277671"/>
    </source>
</evidence>
<name>A0A495JII7_9ACTN</name>
<keyword evidence="3" id="KW-1185">Reference proteome</keyword>
<protein>
    <recommendedName>
        <fullName evidence="4">Pyridoxamine 5'-phosphate oxidase</fullName>
    </recommendedName>
</protein>
<dbReference type="Proteomes" id="UP000277671">
    <property type="component" value="Unassembled WGS sequence"/>
</dbReference>
<sequence length="179" mass="18514">MTDSDGASTPATAEVRTSPLVDEAMKKAAIAWVSVDGGPGLALWCLPLEGGLYVVSGPGEQLAPGLADAATAAVTLRGDHGGRIVTWPAEVTRLVPGSEQWETNAPLVAAKRLNAPGTAADLVARWAADGCALNRLTPAGAPLAEGGSLPDASEAAVPRESPAVRQTRKPFRLHRVRRR</sequence>
<feature type="compositionally biased region" description="Basic residues" evidence="1">
    <location>
        <begin position="166"/>
        <end position="179"/>
    </location>
</feature>
<reference evidence="2 3" key="1">
    <citation type="submission" date="2018-10" db="EMBL/GenBank/DDBJ databases">
        <title>Sequencing the genomes of 1000 actinobacteria strains.</title>
        <authorList>
            <person name="Klenk H.-P."/>
        </authorList>
    </citation>
    <scope>NUCLEOTIDE SEQUENCE [LARGE SCALE GENOMIC DNA]</scope>
    <source>
        <strain evidence="2 3">DSM 45175</strain>
    </source>
</reference>
<dbReference type="EMBL" id="RBKT01000001">
    <property type="protein sequence ID" value="RKR88727.1"/>
    <property type="molecule type" value="Genomic_DNA"/>
</dbReference>
<evidence type="ECO:0000313" key="2">
    <source>
        <dbReference type="EMBL" id="RKR88727.1"/>
    </source>
</evidence>
<accession>A0A495JII7</accession>
<proteinExistence type="predicted"/>
<gene>
    <name evidence="2" type="ORF">BDK92_3057</name>
</gene>
<comment type="caution">
    <text evidence="2">The sequence shown here is derived from an EMBL/GenBank/DDBJ whole genome shotgun (WGS) entry which is preliminary data.</text>
</comment>